<dbReference type="Gene3D" id="3.30.413.10">
    <property type="entry name" value="Sulfite Reductase Hemoprotein, domain 1"/>
    <property type="match status" value="2"/>
</dbReference>
<dbReference type="Proteomes" id="UP000633418">
    <property type="component" value="Chromosome"/>
</dbReference>
<evidence type="ECO:0000256" key="3">
    <source>
        <dbReference type="ARBA" id="ARBA00022723"/>
    </source>
</evidence>
<name>A0A9E6PU37_9PSED</name>
<keyword evidence="6" id="KW-0411">Iron-sulfur</keyword>
<keyword evidence="5" id="KW-0408">Iron</keyword>
<reference evidence="9 10" key="1">
    <citation type="journal article" date="2020" name="Microorganisms">
        <title>Reliable Identification of Environmental Pseudomonas Isolates Using the rpoD Gene.</title>
        <authorList>
            <consortium name="The Broad Institute Genome Sequencing Platform"/>
            <person name="Girard L."/>
            <person name="Lood C."/>
            <person name="Rokni-Zadeh H."/>
            <person name="van Noort V."/>
            <person name="Lavigne R."/>
            <person name="De Mot R."/>
        </authorList>
    </citation>
    <scope>NUCLEOTIDE SEQUENCE [LARGE SCALE GENOMIC DNA]</scope>
    <source>
        <strain evidence="9 10">RW9S1A</strain>
    </source>
</reference>
<keyword evidence="4" id="KW-0560">Oxidoreductase</keyword>
<dbReference type="FunFam" id="3.30.413.10:FF:000020">
    <property type="entry name" value="Sulfite reductase"/>
    <property type="match status" value="1"/>
</dbReference>
<keyword evidence="2" id="KW-0349">Heme</keyword>
<dbReference type="Gene3D" id="3.90.480.20">
    <property type="match status" value="2"/>
</dbReference>
<reference evidence="9 10" key="2">
    <citation type="journal article" date="2021" name="Microorganisms">
        <title>The Ever-Expanding Pseudomonas Genus: Description of 43 New Species and Partition of the Pseudomonas putida Group.</title>
        <authorList>
            <person name="Girard L."/>
            <person name="Lood C."/>
            <person name="Hofte M."/>
            <person name="Vandamme P."/>
            <person name="Rokni-Zadeh H."/>
            <person name="van Noort V."/>
            <person name="Lavigne R."/>
            <person name="De Mot R."/>
        </authorList>
    </citation>
    <scope>NUCLEOTIDE SEQUENCE [LARGE SCALE GENOMIC DNA]</scope>
    <source>
        <strain evidence="9 10">RW9S1A</strain>
    </source>
</reference>
<dbReference type="InterPro" id="IPR005117">
    <property type="entry name" value="NiRdtase/SiRdtase_haem-b_fer"/>
</dbReference>
<dbReference type="SUPFAM" id="SSF56014">
    <property type="entry name" value="Nitrite and sulphite reductase 4Fe-4S domain-like"/>
    <property type="match status" value="2"/>
</dbReference>
<evidence type="ECO:0000256" key="4">
    <source>
        <dbReference type="ARBA" id="ARBA00023002"/>
    </source>
</evidence>
<dbReference type="SUPFAM" id="SSF55124">
    <property type="entry name" value="Nitrite/Sulfite reductase N-terminal domain-like"/>
    <property type="match status" value="2"/>
</dbReference>
<dbReference type="InterPro" id="IPR006067">
    <property type="entry name" value="NO2/SO3_Rdtase_4Fe4S_dom"/>
</dbReference>
<evidence type="ECO:0000259" key="8">
    <source>
        <dbReference type="Pfam" id="PF03460"/>
    </source>
</evidence>
<feature type="domain" description="Nitrite/Sulfite reductase ferredoxin-like" evidence="8">
    <location>
        <begin position="53"/>
        <end position="109"/>
    </location>
</feature>
<evidence type="ECO:0000256" key="1">
    <source>
        <dbReference type="ARBA" id="ARBA00022485"/>
    </source>
</evidence>
<dbReference type="AlphaFoldDB" id="A0A9E6PU37"/>
<dbReference type="GO" id="GO:0020037">
    <property type="term" value="F:heme binding"/>
    <property type="evidence" value="ECO:0007669"/>
    <property type="project" value="InterPro"/>
</dbReference>
<feature type="domain" description="Nitrite/sulphite reductase 4Fe-4S" evidence="7">
    <location>
        <begin position="119"/>
        <end position="273"/>
    </location>
</feature>
<dbReference type="RefSeq" id="WP_186659651.1">
    <property type="nucleotide sequence ID" value="NZ_CP077095.1"/>
</dbReference>
<dbReference type="PANTHER" id="PTHR32439">
    <property type="entry name" value="FERREDOXIN--NITRITE REDUCTASE, CHLOROPLASTIC"/>
    <property type="match status" value="1"/>
</dbReference>
<dbReference type="GO" id="GO:0051539">
    <property type="term" value="F:4 iron, 4 sulfur cluster binding"/>
    <property type="evidence" value="ECO:0007669"/>
    <property type="project" value="UniProtKB-KW"/>
</dbReference>
<sequence>MYVYDEYDQRIIEDRVKQFRDQTRRYLAGELSEEEFRPLRLQNGLYIQRFAPMLRVAVPYGQLNARQTRMLAKIARDYDKGYAHISTRQNVQYNWPALEDIPEILAELATVQMHAIQTSGNCLRNVTTDQFAGVAADELVDPRPWCEIVRQWTTFHPEFAYLPRKFKIAVNGSRDDRAAIEVHDIGLEPVRNAAGELGFRVLVGGGLGRTPVIGAFINEFLPWQDLLSYLDAILRVYNRYGRRDNKYKARIKILVKALTPEVFAEKVEAEMAHLRGGSTTLTEAEVQRVARHFVDPDYLALDNIDYTTLDAEHPGFARWRSRNTRAHKKPGYVAVTLSLKPTGVAPGDLTDKQLDAVADLAERYSFGYLRTSHEQNIILADVEQRQLHALWLELREQGFATPNIGLLTDIICCPGGDFCSLANAKSIPIAESIQRRFDDLDYLFDIGELDLNISGCMNACGHHHVGHIGILGVDKKGEEFYQVSLGGNAARDASLGKILGPSFAQDDMADVIEKLISVYVEQRTEDERFIDTYQRIGIDPFKERVYAANH</sequence>
<keyword evidence="3" id="KW-0479">Metal-binding</keyword>
<keyword evidence="10" id="KW-1185">Reference proteome</keyword>
<dbReference type="Pfam" id="PF03460">
    <property type="entry name" value="NIR_SIR_ferr"/>
    <property type="match status" value="2"/>
</dbReference>
<gene>
    <name evidence="9" type="ORF">HU772_015410</name>
</gene>
<feature type="domain" description="Nitrite/sulphite reductase 4Fe-4S" evidence="7">
    <location>
        <begin position="409"/>
        <end position="545"/>
    </location>
</feature>
<evidence type="ECO:0000313" key="10">
    <source>
        <dbReference type="Proteomes" id="UP000633418"/>
    </source>
</evidence>
<evidence type="ECO:0000256" key="6">
    <source>
        <dbReference type="ARBA" id="ARBA00023014"/>
    </source>
</evidence>
<dbReference type="KEGG" id="pxn:HU772_015410"/>
<dbReference type="PANTHER" id="PTHR32439:SF9">
    <property type="entry name" value="BLR3264 PROTEIN"/>
    <property type="match status" value="1"/>
</dbReference>
<proteinExistence type="predicted"/>
<keyword evidence="1" id="KW-0004">4Fe-4S</keyword>
<evidence type="ECO:0000259" key="7">
    <source>
        <dbReference type="Pfam" id="PF01077"/>
    </source>
</evidence>
<organism evidence="9 10">
    <name type="scientific">Pseudomonas xantholysinigenes</name>
    <dbReference type="NCBI Taxonomy" id="2745490"/>
    <lineage>
        <taxon>Bacteria</taxon>
        <taxon>Pseudomonadati</taxon>
        <taxon>Pseudomonadota</taxon>
        <taxon>Gammaproteobacteria</taxon>
        <taxon>Pseudomonadales</taxon>
        <taxon>Pseudomonadaceae</taxon>
        <taxon>Pseudomonas</taxon>
    </lineage>
</organism>
<dbReference type="InterPro" id="IPR051329">
    <property type="entry name" value="NIR_SIR_4Fe-4S"/>
</dbReference>
<evidence type="ECO:0000256" key="2">
    <source>
        <dbReference type="ARBA" id="ARBA00022617"/>
    </source>
</evidence>
<dbReference type="InterPro" id="IPR045854">
    <property type="entry name" value="NO2/SO3_Rdtase_4Fe4S_sf"/>
</dbReference>
<dbReference type="GO" id="GO:0046872">
    <property type="term" value="F:metal ion binding"/>
    <property type="evidence" value="ECO:0007669"/>
    <property type="project" value="UniProtKB-KW"/>
</dbReference>
<evidence type="ECO:0000256" key="5">
    <source>
        <dbReference type="ARBA" id="ARBA00023004"/>
    </source>
</evidence>
<dbReference type="FunFam" id="3.30.413.10:FF:000016">
    <property type="entry name" value="Sulfite reductase subunit beta"/>
    <property type="match status" value="1"/>
</dbReference>
<evidence type="ECO:0000313" key="9">
    <source>
        <dbReference type="EMBL" id="QXI36740.1"/>
    </source>
</evidence>
<dbReference type="GO" id="GO:0016491">
    <property type="term" value="F:oxidoreductase activity"/>
    <property type="evidence" value="ECO:0007669"/>
    <property type="project" value="UniProtKB-KW"/>
</dbReference>
<dbReference type="Pfam" id="PF01077">
    <property type="entry name" value="NIR_SIR"/>
    <property type="match status" value="2"/>
</dbReference>
<feature type="domain" description="Nitrite/Sulfite reductase ferredoxin-like" evidence="8">
    <location>
        <begin position="334"/>
        <end position="396"/>
    </location>
</feature>
<accession>A0A9E6PU37</accession>
<dbReference type="InterPro" id="IPR036136">
    <property type="entry name" value="Nit/Sulf_reduc_fer-like_dom_sf"/>
</dbReference>
<protein>
    <submittedName>
        <fullName evidence="9">Nitrite/sulfite reductase</fullName>
    </submittedName>
</protein>
<dbReference type="EMBL" id="CP077095">
    <property type="protein sequence ID" value="QXI36740.1"/>
    <property type="molecule type" value="Genomic_DNA"/>
</dbReference>